<dbReference type="STRING" id="1618.IV36_GL002034"/>
<evidence type="ECO:0000259" key="2">
    <source>
        <dbReference type="PROSITE" id="PS50937"/>
    </source>
</evidence>
<dbReference type="InterPro" id="IPR000551">
    <property type="entry name" value="MerR-type_HTH_dom"/>
</dbReference>
<dbReference type="PATRIC" id="fig|1618.3.peg.2077"/>
<dbReference type="AlphaFoldDB" id="A0A0R2FQ79"/>
<dbReference type="PANTHER" id="PTHR30204">
    <property type="entry name" value="REDOX-CYCLING DRUG-SENSING TRANSCRIPTIONAL ACTIVATOR SOXR"/>
    <property type="match status" value="1"/>
</dbReference>
<dbReference type="CDD" id="cd01109">
    <property type="entry name" value="HTH_YyaN"/>
    <property type="match status" value="1"/>
</dbReference>
<dbReference type="InterPro" id="IPR009061">
    <property type="entry name" value="DNA-bd_dom_put_sf"/>
</dbReference>
<dbReference type="PANTHER" id="PTHR30204:SF83">
    <property type="entry name" value="TRANSCRIPTIONAL REGULATOR, MERR FAMILY"/>
    <property type="match status" value="1"/>
</dbReference>
<evidence type="ECO:0000313" key="3">
    <source>
        <dbReference type="EMBL" id="KRN30674.1"/>
    </source>
</evidence>
<protein>
    <submittedName>
        <fullName evidence="3">Transcription regulator</fullName>
    </submittedName>
</protein>
<dbReference type="RefSeq" id="WP_056990932.1">
    <property type="nucleotide sequence ID" value="NZ_JQAR01000006.1"/>
</dbReference>
<dbReference type="EMBL" id="JQAR01000006">
    <property type="protein sequence ID" value="KRN30674.1"/>
    <property type="molecule type" value="Genomic_DNA"/>
</dbReference>
<proteinExistence type="predicted"/>
<dbReference type="Proteomes" id="UP000051727">
    <property type="component" value="Unassembled WGS sequence"/>
</dbReference>
<feature type="domain" description="HTH merR-type" evidence="2">
    <location>
        <begin position="4"/>
        <end position="72"/>
    </location>
</feature>
<dbReference type="GO" id="GO:0003677">
    <property type="term" value="F:DNA binding"/>
    <property type="evidence" value="ECO:0007669"/>
    <property type="project" value="UniProtKB-KW"/>
</dbReference>
<sequence>MPKTYRISEISNMTGLPLSTLRYYEDLGLLKPARNTNNYRVFTEQDLNWIGFISRAKATGMSLSKIIEYSKLRERGHETIKERMTILEQQEQVLYAQQQEIQTHINFLKNKKRHYAQLMVKYKKP</sequence>
<name>A0A0R2FQ79_9LACO</name>
<gene>
    <name evidence="3" type="ORF">IV36_GL002034</name>
</gene>
<dbReference type="OrthoDB" id="9811174at2"/>
<dbReference type="Gene3D" id="1.10.1660.10">
    <property type="match status" value="1"/>
</dbReference>
<evidence type="ECO:0000256" key="1">
    <source>
        <dbReference type="ARBA" id="ARBA00023125"/>
    </source>
</evidence>
<organism evidence="3 4">
    <name type="scientific">Liquorilactobacillus mali</name>
    <dbReference type="NCBI Taxonomy" id="1618"/>
    <lineage>
        <taxon>Bacteria</taxon>
        <taxon>Bacillati</taxon>
        <taxon>Bacillota</taxon>
        <taxon>Bacilli</taxon>
        <taxon>Lactobacillales</taxon>
        <taxon>Lactobacillaceae</taxon>
        <taxon>Liquorilactobacillus</taxon>
    </lineage>
</organism>
<dbReference type="InterPro" id="IPR047057">
    <property type="entry name" value="MerR_fam"/>
</dbReference>
<dbReference type="GO" id="GO:0003700">
    <property type="term" value="F:DNA-binding transcription factor activity"/>
    <property type="evidence" value="ECO:0007669"/>
    <property type="project" value="InterPro"/>
</dbReference>
<comment type="caution">
    <text evidence="3">The sequence shown here is derived from an EMBL/GenBank/DDBJ whole genome shotgun (WGS) entry which is preliminary data.</text>
</comment>
<reference evidence="3 4" key="1">
    <citation type="journal article" date="2015" name="Genome Announc.">
        <title>Expanding the biotechnology potential of lactobacilli through comparative genomics of 213 strains and associated genera.</title>
        <authorList>
            <person name="Sun Z."/>
            <person name="Harris H.M."/>
            <person name="McCann A."/>
            <person name="Guo C."/>
            <person name="Argimon S."/>
            <person name="Zhang W."/>
            <person name="Yang X."/>
            <person name="Jeffery I.B."/>
            <person name="Cooney J.C."/>
            <person name="Kagawa T.F."/>
            <person name="Liu W."/>
            <person name="Song Y."/>
            <person name="Salvetti E."/>
            <person name="Wrobel A."/>
            <person name="Rasinkangas P."/>
            <person name="Parkhill J."/>
            <person name="Rea M.C."/>
            <person name="O'Sullivan O."/>
            <person name="Ritari J."/>
            <person name="Douillard F.P."/>
            <person name="Paul Ross R."/>
            <person name="Yang R."/>
            <person name="Briner A.E."/>
            <person name="Felis G.E."/>
            <person name="de Vos W.M."/>
            <person name="Barrangou R."/>
            <person name="Klaenhammer T.R."/>
            <person name="Caufield P.W."/>
            <person name="Cui Y."/>
            <person name="Zhang H."/>
            <person name="O'Toole P.W."/>
        </authorList>
    </citation>
    <scope>NUCLEOTIDE SEQUENCE [LARGE SCALE GENOMIC DNA]</scope>
    <source>
        <strain evidence="3 4">ATCC 27304</strain>
    </source>
</reference>
<dbReference type="Pfam" id="PF13411">
    <property type="entry name" value="MerR_1"/>
    <property type="match status" value="1"/>
</dbReference>
<evidence type="ECO:0000313" key="4">
    <source>
        <dbReference type="Proteomes" id="UP000051727"/>
    </source>
</evidence>
<accession>A0A0R2FQ79</accession>
<dbReference type="SUPFAM" id="SSF46955">
    <property type="entry name" value="Putative DNA-binding domain"/>
    <property type="match status" value="1"/>
</dbReference>
<dbReference type="PRINTS" id="PR00040">
    <property type="entry name" value="HTHMERR"/>
</dbReference>
<dbReference type="SMART" id="SM00422">
    <property type="entry name" value="HTH_MERR"/>
    <property type="match status" value="1"/>
</dbReference>
<keyword evidence="1" id="KW-0238">DNA-binding</keyword>
<dbReference type="PROSITE" id="PS50937">
    <property type="entry name" value="HTH_MERR_2"/>
    <property type="match status" value="1"/>
</dbReference>